<name>A0ABX2L012_9PROT</name>
<keyword evidence="5" id="KW-1185">Reference proteome</keyword>
<gene>
    <name evidence="4" type="ORF">GBZ26_19315</name>
</gene>
<protein>
    <submittedName>
        <fullName evidence="4">BON domain-containing protein</fullName>
    </submittedName>
</protein>
<dbReference type="PANTHER" id="PTHR30332:SF17">
    <property type="entry name" value="TYPE IV PILIATION SYSTEM PROTEIN DR_0774-RELATED"/>
    <property type="match status" value="1"/>
</dbReference>
<feature type="domain" description="BON" evidence="3">
    <location>
        <begin position="116"/>
        <end position="186"/>
    </location>
</feature>
<dbReference type="Gene3D" id="3.40.1520.20">
    <property type="match status" value="1"/>
</dbReference>
<evidence type="ECO:0000313" key="5">
    <source>
        <dbReference type="Proteomes" id="UP000639419"/>
    </source>
</evidence>
<dbReference type="InterPro" id="IPR004846">
    <property type="entry name" value="T2SS/T3SS_dom"/>
</dbReference>
<dbReference type="InterPro" id="IPR050810">
    <property type="entry name" value="Bact_Secretion_Sys_Channel"/>
</dbReference>
<feature type="chain" id="PRO_5046836555" evidence="2">
    <location>
        <begin position="43"/>
        <end position="496"/>
    </location>
</feature>
<dbReference type="RefSeq" id="WP_174440239.1">
    <property type="nucleotide sequence ID" value="NZ_BAABCC010000028.1"/>
</dbReference>
<dbReference type="InterPro" id="IPR007055">
    <property type="entry name" value="BON_dom"/>
</dbReference>
<feature type="signal peptide" evidence="2">
    <location>
        <begin position="1"/>
        <end position="42"/>
    </location>
</feature>
<organism evidence="4 5">
    <name type="scientific">Azospirillum formosense</name>
    <dbReference type="NCBI Taxonomy" id="861533"/>
    <lineage>
        <taxon>Bacteria</taxon>
        <taxon>Pseudomonadati</taxon>
        <taxon>Pseudomonadota</taxon>
        <taxon>Alphaproteobacteria</taxon>
        <taxon>Rhodospirillales</taxon>
        <taxon>Azospirillaceae</taxon>
        <taxon>Azospirillum</taxon>
    </lineage>
</organism>
<dbReference type="PANTHER" id="PTHR30332">
    <property type="entry name" value="PROBABLE GENERAL SECRETION PATHWAY PROTEIN D"/>
    <property type="match status" value="1"/>
</dbReference>
<proteinExistence type="inferred from homology"/>
<dbReference type="Proteomes" id="UP000639419">
    <property type="component" value="Unassembled WGS sequence"/>
</dbReference>
<dbReference type="PROSITE" id="PS50914">
    <property type="entry name" value="BON"/>
    <property type="match status" value="1"/>
</dbReference>
<evidence type="ECO:0000259" key="3">
    <source>
        <dbReference type="PROSITE" id="PS50914"/>
    </source>
</evidence>
<comment type="caution">
    <text evidence="4">The sequence shown here is derived from an EMBL/GenBank/DDBJ whole genome shotgun (WGS) entry which is preliminary data.</text>
</comment>
<keyword evidence="2" id="KW-0732">Signal</keyword>
<dbReference type="InterPro" id="IPR001775">
    <property type="entry name" value="GspD/PilQ"/>
</dbReference>
<dbReference type="Pfam" id="PF00263">
    <property type="entry name" value="Secretin"/>
    <property type="match status" value="1"/>
</dbReference>
<comment type="similarity">
    <text evidence="1">Belongs to the bacterial secretin family.</text>
</comment>
<reference evidence="4 5" key="1">
    <citation type="submission" date="2019-10" db="EMBL/GenBank/DDBJ databases">
        <title>Genome sequence of Azospirillum formosense CC-Nfb-7.</title>
        <authorList>
            <person name="Ambrosini A."/>
            <person name="Sant'Anna F.H."/>
            <person name="Cassan F.D."/>
            <person name="Souza E.M."/>
            <person name="Passaglia L.M.P."/>
        </authorList>
    </citation>
    <scope>NUCLEOTIDE SEQUENCE [LARGE SCALE GENOMIC DNA]</scope>
    <source>
        <strain evidence="4 5">CC-NFb-7</strain>
    </source>
</reference>
<dbReference type="PRINTS" id="PR00811">
    <property type="entry name" value="BCTERIALGSPD"/>
</dbReference>
<dbReference type="InterPro" id="IPR032789">
    <property type="entry name" value="T2SS-T3SS_pil_N"/>
</dbReference>
<evidence type="ECO:0000313" key="4">
    <source>
        <dbReference type="EMBL" id="NUB21334.1"/>
    </source>
</evidence>
<dbReference type="EMBL" id="WHOR01000164">
    <property type="protein sequence ID" value="NUB21334.1"/>
    <property type="molecule type" value="Genomic_DNA"/>
</dbReference>
<evidence type="ECO:0000256" key="2">
    <source>
        <dbReference type="SAM" id="SignalP"/>
    </source>
</evidence>
<accession>A0ABX2L012</accession>
<evidence type="ECO:0000256" key="1">
    <source>
        <dbReference type="RuleBase" id="RU004003"/>
    </source>
</evidence>
<dbReference type="Pfam" id="PF13629">
    <property type="entry name" value="T2SS-T3SS_pil_N"/>
    <property type="match status" value="1"/>
</dbReference>
<dbReference type="Pfam" id="PF04972">
    <property type="entry name" value="BON"/>
    <property type="match status" value="1"/>
</dbReference>
<sequence>MTMTITTTRGRAAAIKTAAFKIMGAALLAGLFAASVASPAQSQQSQAQQRPREITLEVGGGQPVNLPAPAASVFTSAPEIADVQASGPQAFFIVAKTPGRASVYALSADNKPLASFSVVVTMPIGDLRSKLVAQVPNAAIDVQSTGNGITLTGTVSSPATARQMVELAERYVGQGQTVTNRLTVASPAQVNLRVRVAEVSRQVTKELGVNFESMFNIGSFAFGIATGRPILDAAGNLIRAIPPTNSIGGSYRSSNGRVDINTVVDALAEDGLITVLAEPNLTALSGETASFLAGGEFPIPVAQYDRTTTIQFKKYGVSLDFTPTVLGGGQISMRVRPEVSELTNNGAVVVDSIRIPGLSVRRAETTIELASGQSFAIAGLLQNNTTATLDAVPGLGDVPVLGALFHSSKFRRNETELVIVVTPYLVRPVSAANALSAPTDGFVAATDVERIFLNRAQSLQPPAGGGSGSGAAPLAAPMAIGPGAARLHGDAGFTLQ</sequence>